<dbReference type="FunFam" id="2.10.25.10:FF:000247">
    <property type="entry name" value="Delta/notch like EGF repeat containing"/>
    <property type="match status" value="1"/>
</dbReference>
<keyword evidence="4" id="KW-0677">Repeat</keyword>
<evidence type="ECO:0008006" key="19">
    <source>
        <dbReference type="Google" id="ProtNLM"/>
    </source>
</evidence>
<keyword evidence="5" id="KW-0106">Calcium</keyword>
<feature type="chain" id="PRO_5044131854" description="Notch" evidence="11">
    <location>
        <begin position="27"/>
        <end position="589"/>
    </location>
</feature>
<name>A0A813YWZ1_9BILA</name>
<dbReference type="SUPFAM" id="SSF57625">
    <property type="entry name" value="Invertebrate chitin-binding proteins"/>
    <property type="match status" value="1"/>
</dbReference>
<dbReference type="InterPro" id="IPR002557">
    <property type="entry name" value="Chitin-bd_dom"/>
</dbReference>
<evidence type="ECO:0000256" key="9">
    <source>
        <dbReference type="ARBA" id="ARBA00023180"/>
    </source>
</evidence>
<feature type="signal peptide" evidence="11">
    <location>
        <begin position="1"/>
        <end position="26"/>
    </location>
</feature>
<dbReference type="Proteomes" id="UP000681722">
    <property type="component" value="Unassembled WGS sequence"/>
</dbReference>
<dbReference type="CDD" id="cd00054">
    <property type="entry name" value="EGF_CA"/>
    <property type="match status" value="1"/>
</dbReference>
<dbReference type="PROSITE" id="PS50026">
    <property type="entry name" value="EGF_3"/>
    <property type="match status" value="6"/>
</dbReference>
<feature type="domain" description="EGF-like" evidence="12">
    <location>
        <begin position="25"/>
        <end position="62"/>
    </location>
</feature>
<reference evidence="15" key="1">
    <citation type="submission" date="2021-02" db="EMBL/GenBank/DDBJ databases">
        <authorList>
            <person name="Nowell W R."/>
        </authorList>
    </citation>
    <scope>NUCLEOTIDE SEQUENCE</scope>
</reference>
<evidence type="ECO:0000313" key="18">
    <source>
        <dbReference type="Proteomes" id="UP000663829"/>
    </source>
</evidence>
<dbReference type="GO" id="GO:0005509">
    <property type="term" value="F:calcium ion binding"/>
    <property type="evidence" value="ECO:0007669"/>
    <property type="project" value="InterPro"/>
</dbReference>
<dbReference type="InterPro" id="IPR018097">
    <property type="entry name" value="EGF_Ca-bd_CS"/>
</dbReference>
<dbReference type="Proteomes" id="UP000682733">
    <property type="component" value="Unassembled WGS sequence"/>
</dbReference>
<evidence type="ECO:0000259" key="13">
    <source>
        <dbReference type="PROSITE" id="PS50940"/>
    </source>
</evidence>
<dbReference type="InterPro" id="IPR001881">
    <property type="entry name" value="EGF-like_Ca-bd_dom"/>
</dbReference>
<feature type="disulfide bond" evidence="10">
    <location>
        <begin position="474"/>
        <end position="483"/>
    </location>
</feature>
<dbReference type="Pfam" id="PF23106">
    <property type="entry name" value="EGF_Teneurin"/>
    <property type="match status" value="1"/>
</dbReference>
<feature type="disulfide bond" evidence="10">
    <location>
        <begin position="52"/>
        <end position="61"/>
    </location>
</feature>
<dbReference type="Proteomes" id="UP000677228">
    <property type="component" value="Unassembled WGS sequence"/>
</dbReference>
<dbReference type="GO" id="GO:0007399">
    <property type="term" value="P:nervous system development"/>
    <property type="evidence" value="ECO:0007669"/>
    <property type="project" value="UniProtKB-ARBA"/>
</dbReference>
<evidence type="ECO:0000256" key="10">
    <source>
        <dbReference type="PROSITE-ProRule" id="PRU00076"/>
    </source>
</evidence>
<evidence type="ECO:0000256" key="5">
    <source>
        <dbReference type="ARBA" id="ARBA00022837"/>
    </source>
</evidence>
<feature type="disulfide bond" evidence="10">
    <location>
        <begin position="512"/>
        <end position="521"/>
    </location>
</feature>
<keyword evidence="7" id="KW-0472">Membrane</keyword>
<dbReference type="GO" id="GO:0008061">
    <property type="term" value="F:chitin binding"/>
    <property type="evidence" value="ECO:0007669"/>
    <property type="project" value="InterPro"/>
</dbReference>
<dbReference type="SMART" id="SM00181">
    <property type="entry name" value="EGF"/>
    <property type="match status" value="11"/>
</dbReference>
<evidence type="ECO:0000313" key="14">
    <source>
        <dbReference type="EMBL" id="CAF0765780.1"/>
    </source>
</evidence>
<feature type="domain" description="EGF-like" evidence="12">
    <location>
        <begin position="354"/>
        <end position="392"/>
    </location>
</feature>
<feature type="disulfide bond" evidence="10">
    <location>
        <begin position="363"/>
        <end position="380"/>
    </location>
</feature>
<keyword evidence="3" id="KW-0812">Transmembrane</keyword>
<feature type="domain" description="EGF-like" evidence="12">
    <location>
        <begin position="394"/>
        <end position="430"/>
    </location>
</feature>
<dbReference type="Proteomes" id="UP000663829">
    <property type="component" value="Unassembled WGS sequence"/>
</dbReference>
<keyword evidence="6" id="KW-1133">Transmembrane helix</keyword>
<dbReference type="InterPro" id="IPR000742">
    <property type="entry name" value="EGF"/>
</dbReference>
<evidence type="ECO:0000256" key="7">
    <source>
        <dbReference type="ARBA" id="ARBA00023136"/>
    </source>
</evidence>
<dbReference type="GO" id="GO:0005576">
    <property type="term" value="C:extracellular region"/>
    <property type="evidence" value="ECO:0007669"/>
    <property type="project" value="InterPro"/>
</dbReference>
<evidence type="ECO:0000313" key="15">
    <source>
        <dbReference type="EMBL" id="CAF0889900.1"/>
    </source>
</evidence>
<dbReference type="Pfam" id="PF12661">
    <property type="entry name" value="hEGF"/>
    <property type="match status" value="3"/>
</dbReference>
<feature type="domain" description="EGF-like" evidence="12">
    <location>
        <begin position="490"/>
        <end position="522"/>
    </location>
</feature>
<dbReference type="PROSITE" id="PS00010">
    <property type="entry name" value="ASX_HYDROXYL"/>
    <property type="match status" value="2"/>
</dbReference>
<dbReference type="InterPro" id="IPR051022">
    <property type="entry name" value="Notch_Cell-Fate_Det"/>
</dbReference>
<dbReference type="Pfam" id="PF00008">
    <property type="entry name" value="EGF"/>
    <property type="match status" value="1"/>
</dbReference>
<dbReference type="PANTHER" id="PTHR24049">
    <property type="entry name" value="CRUMBS FAMILY MEMBER"/>
    <property type="match status" value="1"/>
</dbReference>
<keyword evidence="11" id="KW-0732">Signal</keyword>
<protein>
    <recommendedName>
        <fullName evidence="19">Notch</fullName>
    </recommendedName>
</protein>
<dbReference type="EMBL" id="CAJOBA010000628">
    <property type="protein sequence ID" value="CAF3545911.1"/>
    <property type="molecule type" value="Genomic_DNA"/>
</dbReference>
<evidence type="ECO:0000256" key="2">
    <source>
        <dbReference type="ARBA" id="ARBA00022536"/>
    </source>
</evidence>
<dbReference type="PRINTS" id="PR00010">
    <property type="entry name" value="EGFBLOOD"/>
</dbReference>
<keyword evidence="9" id="KW-0325">Glycoprotein</keyword>
<accession>A0A813YWZ1</accession>
<feature type="disulfide bond" evidence="10">
    <location>
        <begin position="90"/>
        <end position="99"/>
    </location>
</feature>
<dbReference type="PROSITE" id="PS50940">
    <property type="entry name" value="CHIT_BIND_II"/>
    <property type="match status" value="1"/>
</dbReference>
<feature type="disulfide bond" evidence="10">
    <location>
        <begin position="382"/>
        <end position="391"/>
    </location>
</feature>
<dbReference type="Gene3D" id="2.10.25.10">
    <property type="entry name" value="Laminin"/>
    <property type="match status" value="7"/>
</dbReference>
<evidence type="ECO:0000256" key="4">
    <source>
        <dbReference type="ARBA" id="ARBA00022737"/>
    </source>
</evidence>
<evidence type="ECO:0000259" key="12">
    <source>
        <dbReference type="PROSITE" id="PS50026"/>
    </source>
</evidence>
<keyword evidence="2 10" id="KW-0245">EGF-like domain</keyword>
<comment type="caution">
    <text evidence="10">Lacks conserved residue(s) required for the propagation of feature annotation.</text>
</comment>
<feature type="disulfide bond" evidence="10">
    <location>
        <begin position="420"/>
        <end position="429"/>
    </location>
</feature>
<dbReference type="InterPro" id="IPR013032">
    <property type="entry name" value="EGF-like_CS"/>
</dbReference>
<evidence type="ECO:0000256" key="3">
    <source>
        <dbReference type="ARBA" id="ARBA00022692"/>
    </source>
</evidence>
<dbReference type="GO" id="GO:0071944">
    <property type="term" value="C:cell periphery"/>
    <property type="evidence" value="ECO:0007669"/>
    <property type="project" value="UniProtKB-ARBA"/>
</dbReference>
<dbReference type="OrthoDB" id="283575at2759"/>
<dbReference type="PROSITE" id="PS00022">
    <property type="entry name" value="EGF_1"/>
    <property type="match status" value="6"/>
</dbReference>
<dbReference type="PROSITE" id="PS01186">
    <property type="entry name" value="EGF_2"/>
    <property type="match status" value="4"/>
</dbReference>
<sequence>MMLILRSNLFSIILLLIIIQFNPSTSQTCTPDMCNKHGTCLQSSTTIFACQCDAGFRGPTCNEEINECLSSPCANNGTCRDLENGFVCTCLPDFNGTLCNTPTNPCQSSPCGSGKCFPTNQPTIPYYCQCPNGENMVSKCPEPSPCTINPCGAGDCEVNPKFPNGYLCKCFDKSVNVQLTTCPQPKNPCVTMPCGKSATCVPLHLAPNGYICFCGGEPNAAFIDKCPIPSLLCDASSCKNGGTCLPFSPTEPWCNPAQVGSTCCPSGFTGTRCETAPVTSSGCTASSCGSGMCYQLSDTGAQFICICSDGTFGSTCANASANIGKNNFNSLTFPMHSTTTQTTAEYRNYPSYAKLIGCMPDSCKNGGTCVAASPGSTVTCRCKSGFTGAYCESAINECASNPCLYGGTCYDMENAYACFCPDKMFRPQCFPPTDKVSSGQTPSNSPVNNPQKSISDCMCQNGGICSVNSKTCLCLNGYTGTFCEYSSGSVGASCRQIVCQNGGTCQIAICICKPGYSGSSCESEYFRCRSNGRFADTSGCGQGKYFECVYVGQYDLGLPNGVLYSRSCPPGLRFNANFDRCDYPSAVQC</sequence>
<feature type="domain" description="EGF-like" evidence="12">
    <location>
        <begin position="453"/>
        <end position="484"/>
    </location>
</feature>
<evidence type="ECO:0000313" key="16">
    <source>
        <dbReference type="EMBL" id="CAF3545911.1"/>
    </source>
</evidence>
<proteinExistence type="predicted"/>
<dbReference type="GO" id="GO:0120025">
    <property type="term" value="C:plasma membrane bounded cell projection"/>
    <property type="evidence" value="ECO:0007669"/>
    <property type="project" value="UniProtKB-ARBA"/>
</dbReference>
<dbReference type="SUPFAM" id="SSF57196">
    <property type="entry name" value="EGF/Laminin"/>
    <property type="match status" value="6"/>
</dbReference>
<comment type="subcellular location">
    <subcellularLocation>
        <location evidence="1">Membrane</location>
        <topology evidence="1">Single-pass membrane protein</topology>
    </subcellularLocation>
</comment>
<feature type="domain" description="EGF-like" evidence="12">
    <location>
        <begin position="64"/>
        <end position="100"/>
    </location>
</feature>
<organism evidence="15 18">
    <name type="scientific">Didymodactylos carnosus</name>
    <dbReference type="NCBI Taxonomy" id="1234261"/>
    <lineage>
        <taxon>Eukaryota</taxon>
        <taxon>Metazoa</taxon>
        <taxon>Spiralia</taxon>
        <taxon>Gnathifera</taxon>
        <taxon>Rotifera</taxon>
        <taxon>Eurotatoria</taxon>
        <taxon>Bdelloidea</taxon>
        <taxon>Philodinida</taxon>
        <taxon>Philodinidae</taxon>
        <taxon>Didymodactylos</taxon>
    </lineage>
</organism>
<dbReference type="EMBL" id="CAJNOQ010001369">
    <property type="protein sequence ID" value="CAF0889900.1"/>
    <property type="molecule type" value="Genomic_DNA"/>
</dbReference>
<comment type="caution">
    <text evidence="15">The sequence shown here is derived from an EMBL/GenBank/DDBJ whole genome shotgun (WGS) entry which is preliminary data.</text>
</comment>
<evidence type="ECO:0000256" key="6">
    <source>
        <dbReference type="ARBA" id="ARBA00022989"/>
    </source>
</evidence>
<evidence type="ECO:0000256" key="8">
    <source>
        <dbReference type="ARBA" id="ARBA00023157"/>
    </source>
</evidence>
<keyword evidence="18" id="KW-1185">Reference proteome</keyword>
<dbReference type="AlphaFoldDB" id="A0A813YWZ1"/>
<dbReference type="EMBL" id="CAJOBC010001369">
    <property type="protein sequence ID" value="CAF3674420.1"/>
    <property type="molecule type" value="Genomic_DNA"/>
</dbReference>
<dbReference type="SMART" id="SM00179">
    <property type="entry name" value="EGF_CA"/>
    <property type="match status" value="2"/>
</dbReference>
<dbReference type="PROSITE" id="PS01187">
    <property type="entry name" value="EGF_CA"/>
    <property type="match status" value="1"/>
</dbReference>
<gene>
    <name evidence="15" type="ORF">GPM918_LOCUS8065</name>
    <name evidence="14" type="ORF">OVA965_LOCUS2804</name>
    <name evidence="17" type="ORF">SRO942_LOCUS8065</name>
    <name evidence="16" type="ORF">TMI583_LOCUS2803</name>
</gene>
<dbReference type="InterPro" id="IPR036508">
    <property type="entry name" value="Chitin-bd_dom_sf"/>
</dbReference>
<feature type="domain" description="Chitin-binding type-2" evidence="13">
    <location>
        <begin position="525"/>
        <end position="589"/>
    </location>
</feature>
<dbReference type="InterPro" id="IPR000152">
    <property type="entry name" value="EGF-type_Asp/Asn_hydroxyl_site"/>
</dbReference>
<keyword evidence="8 10" id="KW-1015">Disulfide bond</keyword>
<dbReference type="EMBL" id="CAJNOK010000628">
    <property type="protein sequence ID" value="CAF0765780.1"/>
    <property type="molecule type" value="Genomic_DNA"/>
</dbReference>
<dbReference type="FunFam" id="2.10.25.10:FF:000699">
    <property type="entry name" value="Uncharacterized protein, isoform C"/>
    <property type="match status" value="1"/>
</dbReference>
<evidence type="ECO:0000313" key="17">
    <source>
        <dbReference type="EMBL" id="CAF3674420.1"/>
    </source>
</evidence>
<dbReference type="GO" id="GO:0016020">
    <property type="term" value="C:membrane"/>
    <property type="evidence" value="ECO:0007669"/>
    <property type="project" value="UniProtKB-SubCell"/>
</dbReference>
<evidence type="ECO:0000256" key="11">
    <source>
        <dbReference type="SAM" id="SignalP"/>
    </source>
</evidence>
<evidence type="ECO:0000256" key="1">
    <source>
        <dbReference type="ARBA" id="ARBA00004167"/>
    </source>
</evidence>